<dbReference type="AlphaFoldDB" id="V5HCC8"/>
<feature type="non-terminal residue" evidence="3">
    <location>
        <position position="261"/>
    </location>
</feature>
<feature type="region of interest" description="Disordered" evidence="1">
    <location>
        <begin position="78"/>
        <end position="99"/>
    </location>
</feature>
<name>V5HCC8_IXORI</name>
<sequence length="261" mass="28907">MSHVLVKWPSEASWDVYPVRSLAEVEIAFRLLSDENAICELRGTVVTVNWKLGEPPAPAELLDFGTEKVMERRRTRLARTAPDAEGSVRAESPPKKQKAASECNCGAVQRVEELEAQVKILQDQLKVAKNNYDSYDMVKNLRKIVRELNSSRDSASVAADMVNIGGGVLVEKSVLDRLHSHCRGTPAKFARSLVRSLFSKEELRGKSLFGKGTNAKKDAPVKEALDPVRLNAIIGYTCSKFDTSTLHLKNSLSSMLAREIK</sequence>
<proteinExistence type="evidence at transcript level"/>
<dbReference type="EMBL" id="GANP01003328">
    <property type="protein sequence ID" value="JAB81140.1"/>
    <property type="molecule type" value="mRNA"/>
</dbReference>
<dbReference type="PROSITE" id="PS51457">
    <property type="entry name" value="BEN"/>
    <property type="match status" value="1"/>
</dbReference>
<dbReference type="Pfam" id="PF10523">
    <property type="entry name" value="BEN"/>
    <property type="match status" value="1"/>
</dbReference>
<accession>V5HCC8</accession>
<evidence type="ECO:0000256" key="1">
    <source>
        <dbReference type="SAM" id="MobiDB-lite"/>
    </source>
</evidence>
<dbReference type="InterPro" id="IPR018379">
    <property type="entry name" value="BEN_domain"/>
</dbReference>
<evidence type="ECO:0000259" key="2">
    <source>
        <dbReference type="PROSITE" id="PS51457"/>
    </source>
</evidence>
<protein>
    <recommendedName>
        <fullName evidence="2">BEN domain-containing protein</fullName>
    </recommendedName>
</protein>
<dbReference type="Gene3D" id="1.10.10.2590">
    <property type="entry name" value="BEN domain"/>
    <property type="match status" value="1"/>
</dbReference>
<evidence type="ECO:0000313" key="3">
    <source>
        <dbReference type="EMBL" id="JAB81140.1"/>
    </source>
</evidence>
<dbReference type="GO" id="GO:0003677">
    <property type="term" value="F:DNA binding"/>
    <property type="evidence" value="ECO:0007669"/>
    <property type="project" value="InterPro"/>
</dbReference>
<dbReference type="SMART" id="SM01025">
    <property type="entry name" value="BEN"/>
    <property type="match status" value="1"/>
</dbReference>
<reference evidence="3" key="1">
    <citation type="journal article" date="2015" name="Sci. Rep.">
        <title>Tissue- and time-dependent transcription in Ixodes ricinus salivary glands and midguts when blood feeding on the vertebrate host.</title>
        <authorList>
            <person name="Kotsyfakis M."/>
            <person name="Schwarz A."/>
            <person name="Erhart J."/>
            <person name="Ribeiro J.M."/>
        </authorList>
    </citation>
    <scope>NUCLEOTIDE SEQUENCE</scope>
    <source>
        <tissue evidence="3">Salivary gland and midgut</tissue>
    </source>
</reference>
<feature type="domain" description="BEN" evidence="2">
    <location>
        <begin position="165"/>
        <end position="261"/>
    </location>
</feature>
<organism evidence="3">
    <name type="scientific">Ixodes ricinus</name>
    <name type="common">Common tick</name>
    <name type="synonym">Acarus ricinus</name>
    <dbReference type="NCBI Taxonomy" id="34613"/>
    <lineage>
        <taxon>Eukaryota</taxon>
        <taxon>Metazoa</taxon>
        <taxon>Ecdysozoa</taxon>
        <taxon>Arthropoda</taxon>
        <taxon>Chelicerata</taxon>
        <taxon>Arachnida</taxon>
        <taxon>Acari</taxon>
        <taxon>Parasitiformes</taxon>
        <taxon>Ixodida</taxon>
        <taxon>Ixodoidea</taxon>
        <taxon>Ixodidae</taxon>
        <taxon>Ixodinae</taxon>
        <taxon>Ixodes</taxon>
    </lineage>
</organism>